<dbReference type="NCBIfam" id="TIGR00157">
    <property type="entry name" value="ribosome small subunit-dependent GTPase A"/>
    <property type="match status" value="1"/>
</dbReference>
<comment type="caution">
    <text evidence="13">The sequence shown here is derived from an EMBL/GenBank/DDBJ whole genome shotgun (WGS) entry which is preliminary data.</text>
</comment>
<proteinExistence type="inferred from homology"/>
<dbReference type="Gene3D" id="1.10.40.50">
    <property type="entry name" value="Probable gtpase engc, domain 3"/>
    <property type="match status" value="1"/>
</dbReference>
<evidence type="ECO:0000256" key="8">
    <source>
        <dbReference type="ARBA" id="ARBA00022884"/>
    </source>
</evidence>
<gene>
    <name evidence="10 13" type="primary">rsgA</name>
    <name evidence="13" type="ORF">GH807_04825</name>
</gene>
<dbReference type="PANTHER" id="PTHR32120">
    <property type="entry name" value="SMALL RIBOSOMAL SUBUNIT BIOGENESIS GTPASE RSGA"/>
    <property type="match status" value="1"/>
</dbReference>
<evidence type="ECO:0000256" key="1">
    <source>
        <dbReference type="ARBA" id="ARBA00022490"/>
    </source>
</evidence>
<dbReference type="InterPro" id="IPR027417">
    <property type="entry name" value="P-loop_NTPase"/>
</dbReference>
<dbReference type="PROSITE" id="PS50936">
    <property type="entry name" value="ENGC_GTPASE"/>
    <property type="match status" value="1"/>
</dbReference>
<organism evidence="13 14">
    <name type="scientific">Acetobacterium tundrae</name>
    <dbReference type="NCBI Taxonomy" id="132932"/>
    <lineage>
        <taxon>Bacteria</taxon>
        <taxon>Bacillati</taxon>
        <taxon>Bacillota</taxon>
        <taxon>Clostridia</taxon>
        <taxon>Eubacteriales</taxon>
        <taxon>Eubacteriaceae</taxon>
        <taxon>Acetobacterium</taxon>
    </lineage>
</organism>
<dbReference type="SUPFAM" id="SSF52540">
    <property type="entry name" value="P-loop containing nucleoside triphosphate hydrolases"/>
    <property type="match status" value="1"/>
</dbReference>
<feature type="binding site" evidence="10">
    <location>
        <begin position="208"/>
        <end position="216"/>
    </location>
    <ligand>
        <name>GTP</name>
        <dbReference type="ChEBI" id="CHEBI:37565"/>
    </ligand>
</feature>
<comment type="cofactor">
    <cofactor evidence="10">
        <name>Zn(2+)</name>
        <dbReference type="ChEBI" id="CHEBI:29105"/>
    </cofactor>
    <text evidence="10">Binds 1 zinc ion per subunit.</text>
</comment>
<comment type="subcellular location">
    <subcellularLocation>
        <location evidence="10">Cytoplasm</location>
    </subcellularLocation>
</comment>
<keyword evidence="4 10" id="KW-0699">rRNA-binding</keyword>
<protein>
    <recommendedName>
        <fullName evidence="10">Small ribosomal subunit biogenesis GTPase RsgA</fullName>
        <ecNumber evidence="10">3.6.1.-</ecNumber>
    </recommendedName>
</protein>
<evidence type="ECO:0000256" key="2">
    <source>
        <dbReference type="ARBA" id="ARBA00022517"/>
    </source>
</evidence>
<evidence type="ECO:0000256" key="3">
    <source>
        <dbReference type="ARBA" id="ARBA00022723"/>
    </source>
</evidence>
<dbReference type="CDD" id="cd01854">
    <property type="entry name" value="YjeQ_EngC"/>
    <property type="match status" value="1"/>
</dbReference>
<accession>A0ABR6WIQ2</accession>
<keyword evidence="2 10" id="KW-0690">Ribosome biogenesis</keyword>
<feature type="domain" description="EngC GTPase" evidence="11">
    <location>
        <begin position="117"/>
        <end position="263"/>
    </location>
</feature>
<feature type="binding site" evidence="10">
    <location>
        <begin position="156"/>
        <end position="159"/>
    </location>
    <ligand>
        <name>GTP</name>
        <dbReference type="ChEBI" id="CHEBI:37565"/>
    </ligand>
</feature>
<name>A0ABR6WIQ2_9FIRM</name>
<evidence type="ECO:0000256" key="7">
    <source>
        <dbReference type="ARBA" id="ARBA00022833"/>
    </source>
</evidence>
<evidence type="ECO:0000256" key="5">
    <source>
        <dbReference type="ARBA" id="ARBA00022741"/>
    </source>
</evidence>
<dbReference type="InterPro" id="IPR010914">
    <property type="entry name" value="RsgA_GTPase_dom"/>
</dbReference>
<dbReference type="EC" id="3.6.1.-" evidence="10"/>
<feature type="binding site" evidence="10">
    <location>
        <position position="299"/>
    </location>
    <ligand>
        <name>Zn(2+)</name>
        <dbReference type="ChEBI" id="CHEBI:29105"/>
    </ligand>
</feature>
<comment type="subunit">
    <text evidence="10">Monomer. Associates with 30S ribosomal subunit, binds 16S rRNA.</text>
</comment>
<comment type="similarity">
    <text evidence="10">Belongs to the TRAFAC class YlqF/YawG GTPase family. RsgA subfamily.</text>
</comment>
<keyword evidence="3 10" id="KW-0479">Metal-binding</keyword>
<dbReference type="EMBL" id="WJBB01000004">
    <property type="protein sequence ID" value="MBC3796374.1"/>
    <property type="molecule type" value="Genomic_DNA"/>
</dbReference>
<dbReference type="PANTHER" id="PTHR32120:SF10">
    <property type="entry name" value="SMALL RIBOSOMAL SUBUNIT BIOGENESIS GTPASE RSGA"/>
    <property type="match status" value="1"/>
</dbReference>
<feature type="binding site" evidence="10">
    <location>
        <position position="293"/>
    </location>
    <ligand>
        <name>Zn(2+)</name>
        <dbReference type="ChEBI" id="CHEBI:29105"/>
    </ligand>
</feature>
<keyword evidence="7 10" id="KW-0862">Zinc</keyword>
<feature type="binding site" evidence="10">
    <location>
        <position position="291"/>
    </location>
    <ligand>
        <name>Zn(2+)</name>
        <dbReference type="ChEBI" id="CHEBI:29105"/>
    </ligand>
</feature>
<keyword evidence="6 10" id="KW-0378">Hydrolase</keyword>
<keyword evidence="8 10" id="KW-0694">RNA-binding</keyword>
<keyword evidence="1 10" id="KW-0963">Cytoplasm</keyword>
<evidence type="ECO:0000256" key="4">
    <source>
        <dbReference type="ARBA" id="ARBA00022730"/>
    </source>
</evidence>
<keyword evidence="9 10" id="KW-0342">GTP-binding</keyword>
<dbReference type="Proteomes" id="UP000653358">
    <property type="component" value="Unassembled WGS sequence"/>
</dbReference>
<reference evidence="13 14" key="1">
    <citation type="journal article" date="2020" name="mSystems">
        <title>Defining Genomic and Predicted Metabolic Features of the Acetobacterium Genus.</title>
        <authorList>
            <person name="Ross D.E."/>
            <person name="Marshall C.W."/>
            <person name="Gulliver D."/>
            <person name="May H.D."/>
            <person name="Norman R.S."/>
        </authorList>
    </citation>
    <scope>NUCLEOTIDE SEQUENCE [LARGE SCALE GENOMIC DNA]</scope>
    <source>
        <strain evidence="13 14">DSM 9173</strain>
    </source>
</reference>
<feature type="domain" description="CP-type G" evidence="12">
    <location>
        <begin position="109"/>
        <end position="265"/>
    </location>
</feature>
<evidence type="ECO:0000256" key="6">
    <source>
        <dbReference type="ARBA" id="ARBA00022801"/>
    </source>
</evidence>
<dbReference type="PROSITE" id="PS51721">
    <property type="entry name" value="G_CP"/>
    <property type="match status" value="1"/>
</dbReference>
<dbReference type="InterPro" id="IPR004881">
    <property type="entry name" value="Ribosome_biogen_GTPase_RsgA"/>
</dbReference>
<keyword evidence="14" id="KW-1185">Reference proteome</keyword>
<dbReference type="InterPro" id="IPR030378">
    <property type="entry name" value="G_CP_dom"/>
</dbReference>
<keyword evidence="5 10" id="KW-0547">Nucleotide-binding</keyword>
<dbReference type="Pfam" id="PF03193">
    <property type="entry name" value="RsgA_GTPase"/>
    <property type="match status" value="1"/>
</dbReference>
<dbReference type="Gene3D" id="3.40.50.300">
    <property type="entry name" value="P-loop containing nucleotide triphosphate hydrolases"/>
    <property type="match status" value="1"/>
</dbReference>
<feature type="binding site" evidence="10">
    <location>
        <position position="286"/>
    </location>
    <ligand>
        <name>Zn(2+)</name>
        <dbReference type="ChEBI" id="CHEBI:29105"/>
    </ligand>
</feature>
<evidence type="ECO:0000313" key="14">
    <source>
        <dbReference type="Proteomes" id="UP000653358"/>
    </source>
</evidence>
<comment type="function">
    <text evidence="10">One of several proteins that assist in the late maturation steps of the functional core of the 30S ribosomal subunit. Helps release RbfA from mature subunits. May play a role in the assembly of ribosomal proteins into the subunit. Circularly permuted GTPase that catalyzes slow GTP hydrolysis, GTPase activity is stimulated by the 30S ribosomal subunit.</text>
</comment>
<dbReference type="RefSeq" id="WP_148603325.1">
    <property type="nucleotide sequence ID" value="NZ_RXYB01000007.1"/>
</dbReference>
<sequence length="364" mass="40817">MNNHVLDKIDLENYGLTDQFKEEANGYSNLFIARVSEQHRELYKVIGENGELLAEVSGKFAFVANDNVAFPVVGDWVMIDRIEESSGNAVIHHVLNRKSLFERKAAGTGNGIQIVASNFDLMFICMSLNADFNLRRLERYLSVAWDSMAMPVIVLTKADLCDNLVERLDQISAVRVGTDVVVCSSQDKRGYDEIAAYLSPGKTIVFLGSSGVGKSTIINHLLGEDRLQTKDLRNDDRGRHTTTHRQLLLLPNGGVVIDTPGMRELHLDHANLSKSFEDIEELAENCRFRDCTHTSEPGCAVRAAIEAGILPQKRFENYGKLQKEMDYEGLNSRQLEAAKIKKMFGSKAEMKQALHHARNKKHNK</sequence>
<evidence type="ECO:0000256" key="9">
    <source>
        <dbReference type="ARBA" id="ARBA00023134"/>
    </source>
</evidence>
<evidence type="ECO:0000259" key="12">
    <source>
        <dbReference type="PROSITE" id="PS51721"/>
    </source>
</evidence>
<evidence type="ECO:0000259" key="11">
    <source>
        <dbReference type="PROSITE" id="PS50936"/>
    </source>
</evidence>
<evidence type="ECO:0000313" key="13">
    <source>
        <dbReference type="EMBL" id="MBC3796374.1"/>
    </source>
</evidence>
<dbReference type="HAMAP" id="MF_01820">
    <property type="entry name" value="GTPase_RsgA"/>
    <property type="match status" value="1"/>
</dbReference>
<evidence type="ECO:0000256" key="10">
    <source>
        <dbReference type="HAMAP-Rule" id="MF_01820"/>
    </source>
</evidence>